<proteinExistence type="predicted"/>
<dbReference type="AlphaFoldDB" id="A0A365L0T8"/>
<protein>
    <recommendedName>
        <fullName evidence="3">DUF1643 domain-containing protein</fullName>
    </recommendedName>
</protein>
<dbReference type="Pfam" id="PF07799">
    <property type="entry name" value="DUF1643"/>
    <property type="match status" value="1"/>
</dbReference>
<name>A0A365L0T8_9BACL</name>
<dbReference type="EMBL" id="QLZR01000002">
    <property type="protein sequence ID" value="RAZ78983.1"/>
    <property type="molecule type" value="Genomic_DNA"/>
</dbReference>
<accession>A0A365L0T8</accession>
<gene>
    <name evidence="1" type="ORF">DP120_05025</name>
</gene>
<evidence type="ECO:0008006" key="3">
    <source>
        <dbReference type="Google" id="ProtNLM"/>
    </source>
</evidence>
<reference evidence="1 2" key="1">
    <citation type="submission" date="2018-06" db="EMBL/GenBank/DDBJ databases">
        <title>The draft genome sequences of strains SCU63 and S1.</title>
        <authorList>
            <person name="Gan L."/>
        </authorList>
    </citation>
    <scope>NUCLEOTIDE SEQUENCE [LARGE SCALE GENOMIC DNA]</scope>
    <source>
        <strain evidence="1 2">SCU63</strain>
    </source>
</reference>
<evidence type="ECO:0000313" key="2">
    <source>
        <dbReference type="Proteomes" id="UP000251002"/>
    </source>
</evidence>
<dbReference type="RefSeq" id="WP_112222490.1">
    <property type="nucleotide sequence ID" value="NZ_CP196859.1"/>
</dbReference>
<keyword evidence="2" id="KW-1185">Reference proteome</keyword>
<comment type="caution">
    <text evidence="1">The sequence shown here is derived from an EMBL/GenBank/DDBJ whole genome shotgun (WGS) entry which is preliminary data.</text>
</comment>
<evidence type="ECO:0000313" key="1">
    <source>
        <dbReference type="EMBL" id="RAZ78983.1"/>
    </source>
</evidence>
<dbReference type="Proteomes" id="UP000251002">
    <property type="component" value="Unassembled WGS sequence"/>
</dbReference>
<dbReference type="InterPro" id="IPR012441">
    <property type="entry name" value="DUF1643"/>
</dbReference>
<organism evidence="1 2">
    <name type="scientific">Planococcus halotolerans</name>
    <dbReference type="NCBI Taxonomy" id="2233542"/>
    <lineage>
        <taxon>Bacteria</taxon>
        <taxon>Bacillati</taxon>
        <taxon>Bacillota</taxon>
        <taxon>Bacilli</taxon>
        <taxon>Bacillales</taxon>
        <taxon>Caryophanaceae</taxon>
        <taxon>Planococcus</taxon>
    </lineage>
</organism>
<sequence length="222" mass="25489">MFQSAKELETIFLTEGVFYRLLTNNVSHFCRSVAYIRRKGSFTDGTDALFVLLNPGKSLPVDGEDAIPFLTGEVDILPILPATPDNTMFQLMRLMERMEWNHVQIINLTDLRTGKFNEYLDGQKLMRTHRDSRHSIFSIDRYPELLDIVEGTDHIIAGWGTKQEITGAAEEAYTVLSELGEVTGIPYNKQPLYYHPFPWLRTKCIKWLDDMEEQLKGATKVV</sequence>